<keyword evidence="7" id="KW-1185">Reference proteome</keyword>
<feature type="domain" description="Methyl-accepting transducer" evidence="5">
    <location>
        <begin position="290"/>
        <end position="526"/>
    </location>
</feature>
<dbReference type="Proteomes" id="UP000092578">
    <property type="component" value="Unassembled WGS sequence"/>
</dbReference>
<evidence type="ECO:0000313" key="6">
    <source>
        <dbReference type="EMBL" id="OCA82009.1"/>
    </source>
</evidence>
<dbReference type="CDD" id="cd11386">
    <property type="entry name" value="MCP_signal"/>
    <property type="match status" value="1"/>
</dbReference>
<dbReference type="SUPFAM" id="SSF58104">
    <property type="entry name" value="Methyl-accepting chemotaxis protein (MCP) signaling domain"/>
    <property type="match status" value="1"/>
</dbReference>
<keyword evidence="4" id="KW-1133">Transmembrane helix</keyword>
<accession>A0A1B9ADT5</accession>
<organism evidence="6 7">
    <name type="scientific">Pseudobacillus wudalianchiensis</name>
    <dbReference type="NCBI Taxonomy" id="1743143"/>
    <lineage>
        <taxon>Bacteria</taxon>
        <taxon>Bacillati</taxon>
        <taxon>Bacillota</taxon>
        <taxon>Bacilli</taxon>
        <taxon>Bacillales</taxon>
        <taxon>Bacillaceae</taxon>
        <taxon>Pseudobacillus</taxon>
    </lineage>
</organism>
<gene>
    <name evidence="6" type="ORF">A8F95_14980</name>
</gene>
<feature type="coiled-coil region" evidence="3">
    <location>
        <begin position="480"/>
        <end position="507"/>
    </location>
</feature>
<dbReference type="Gene3D" id="1.10.287.950">
    <property type="entry name" value="Methyl-accepting chemotaxis protein"/>
    <property type="match status" value="1"/>
</dbReference>
<dbReference type="AlphaFoldDB" id="A0A1B9ADT5"/>
<dbReference type="PANTHER" id="PTHR32089:SF112">
    <property type="entry name" value="LYSOZYME-LIKE PROTEIN-RELATED"/>
    <property type="match status" value="1"/>
</dbReference>
<reference evidence="7" key="1">
    <citation type="submission" date="2016-05" db="EMBL/GenBank/DDBJ databases">
        <authorList>
            <person name="Liu B."/>
            <person name="Wang J."/>
            <person name="Zhu Y."/>
            <person name="Liu G."/>
            <person name="Chen Q."/>
            <person name="Chen Z."/>
            <person name="Lan J."/>
            <person name="Che J."/>
            <person name="Ge C."/>
            <person name="Shi H."/>
            <person name="Pan Z."/>
            <person name="Liu X."/>
        </authorList>
    </citation>
    <scope>NUCLEOTIDE SEQUENCE [LARGE SCALE GENOMIC DNA]</scope>
    <source>
        <strain evidence="7">FJAT-27215</strain>
    </source>
</reference>
<evidence type="ECO:0000256" key="1">
    <source>
        <dbReference type="ARBA" id="ARBA00023224"/>
    </source>
</evidence>
<evidence type="ECO:0000256" key="4">
    <source>
        <dbReference type="SAM" id="Phobius"/>
    </source>
</evidence>
<feature type="transmembrane region" description="Helical" evidence="4">
    <location>
        <begin position="190"/>
        <end position="212"/>
    </location>
</feature>
<evidence type="ECO:0000313" key="7">
    <source>
        <dbReference type="Proteomes" id="UP000092578"/>
    </source>
</evidence>
<dbReference type="PANTHER" id="PTHR32089">
    <property type="entry name" value="METHYL-ACCEPTING CHEMOTAXIS PROTEIN MCPB"/>
    <property type="match status" value="1"/>
</dbReference>
<evidence type="ECO:0000256" key="2">
    <source>
        <dbReference type="PROSITE-ProRule" id="PRU00284"/>
    </source>
</evidence>
<dbReference type="EMBL" id="MAYT01000030">
    <property type="protein sequence ID" value="OCA82009.1"/>
    <property type="molecule type" value="Genomic_DNA"/>
</dbReference>
<keyword evidence="3" id="KW-0175">Coiled coil</keyword>
<protein>
    <recommendedName>
        <fullName evidence="5">Methyl-accepting transducer domain-containing protein</fullName>
    </recommendedName>
</protein>
<dbReference type="GO" id="GO:0007165">
    <property type="term" value="P:signal transduction"/>
    <property type="evidence" value="ECO:0007669"/>
    <property type="project" value="UniProtKB-KW"/>
</dbReference>
<dbReference type="RefSeq" id="WP_065411901.1">
    <property type="nucleotide sequence ID" value="NZ_MAYT01000030.1"/>
</dbReference>
<keyword evidence="4" id="KW-0812">Transmembrane</keyword>
<dbReference type="SUPFAM" id="SSF103190">
    <property type="entry name" value="Sensory domain-like"/>
    <property type="match status" value="1"/>
</dbReference>
<name>A0A1B9ADT5_9BACI</name>
<dbReference type="InterPro" id="IPR029151">
    <property type="entry name" value="Sensor-like_sf"/>
</dbReference>
<dbReference type="GO" id="GO:0016020">
    <property type="term" value="C:membrane"/>
    <property type="evidence" value="ECO:0007669"/>
    <property type="project" value="InterPro"/>
</dbReference>
<dbReference type="InterPro" id="IPR004089">
    <property type="entry name" value="MCPsignal_dom"/>
</dbReference>
<keyword evidence="1 2" id="KW-0807">Transducer</keyword>
<proteinExistence type="predicted"/>
<keyword evidence="4" id="KW-0472">Membrane</keyword>
<evidence type="ECO:0000259" key="5">
    <source>
        <dbReference type="PROSITE" id="PS50111"/>
    </source>
</evidence>
<sequence length="576" mass="63554">MMTIAKRLTLTMLVMLLFIFVATMAIAYINTSSSVEKTIGTQGIQSAENAAKFIDLEQYEQFLLNPSESGDYWEIRRKLDQVRKHIGAMYLYTFTVKNGKLEMLIDGMPKGDQYSTEIGEELSMPMKDVNPVLQGKNSYTDIIHDEQYGKYMSIMIPIKNENGEIISMLGLDISAKQIDHIEGEILKKSFPLIIGLFSVVILLACLTVYMFINRTLKPLAGMNNGLDELAAGRIGRSLQRVEAINTNRKDEIKQFTLNFRSAVSQLTTMITSIRSSSDSLTAAAEQLTKDNHSAQESSEGIIRNIQEIAHGSERQMQNNGEAVKAIEEMAVGIQKIAESASSIAEASSGVTELTEESYTQTNQAVSEIEEAAKSILATNKEVVELGIMFKEVEKIVEVITTITDQTNLLALNAAIEAARAGEAGKGFAVVADEVRKLAEESKASAGRISDMLNNFEQVTARVVENTDISARKAEASTEAVLKIEQSLEKIKEAVKEVNKDIHEVSAVTEEMSAGTEEVLASMEHVAQVSKNNVEQTQQAVFASEKQGELMRKMNRSAQQLIELSQQLESAVHRFDL</sequence>
<comment type="caution">
    <text evidence="6">The sequence shown here is derived from an EMBL/GenBank/DDBJ whole genome shotgun (WGS) entry which is preliminary data.</text>
</comment>
<dbReference type="SMART" id="SM00283">
    <property type="entry name" value="MA"/>
    <property type="match status" value="1"/>
</dbReference>
<dbReference type="Gene3D" id="6.10.340.10">
    <property type="match status" value="1"/>
</dbReference>
<dbReference type="PROSITE" id="PS50111">
    <property type="entry name" value="CHEMOTAXIS_TRANSDUC_2"/>
    <property type="match status" value="1"/>
</dbReference>
<dbReference type="Pfam" id="PF00015">
    <property type="entry name" value="MCPsignal"/>
    <property type="match status" value="1"/>
</dbReference>
<evidence type="ECO:0000256" key="3">
    <source>
        <dbReference type="SAM" id="Coils"/>
    </source>
</evidence>